<evidence type="ECO:0000313" key="13">
    <source>
        <dbReference type="EMBL" id="SCV67497.1"/>
    </source>
</evidence>
<dbReference type="InterPro" id="IPR007863">
    <property type="entry name" value="Peptidase_M16_C"/>
</dbReference>
<evidence type="ECO:0000259" key="11">
    <source>
        <dbReference type="Pfam" id="PF00675"/>
    </source>
</evidence>
<evidence type="ECO:0000256" key="8">
    <source>
        <dbReference type="ARBA" id="ARBA00023136"/>
    </source>
</evidence>
<keyword evidence="4" id="KW-0999">Mitochondrion inner membrane</keyword>
<dbReference type="STRING" id="269621.A0A238F372"/>
<organism evidence="13 14">
    <name type="scientific">Microbotryum intermedium</name>
    <dbReference type="NCBI Taxonomy" id="269621"/>
    <lineage>
        <taxon>Eukaryota</taxon>
        <taxon>Fungi</taxon>
        <taxon>Dikarya</taxon>
        <taxon>Basidiomycota</taxon>
        <taxon>Pucciniomycotina</taxon>
        <taxon>Microbotryomycetes</taxon>
        <taxon>Microbotryales</taxon>
        <taxon>Microbotryaceae</taxon>
        <taxon>Microbotryum</taxon>
    </lineage>
</organism>
<dbReference type="InterPro" id="IPR050361">
    <property type="entry name" value="MPP/UQCRC_Complex"/>
</dbReference>
<feature type="domain" description="Peptidase M16 N-terminal" evidence="11">
    <location>
        <begin position="129"/>
        <end position="234"/>
    </location>
</feature>
<dbReference type="GO" id="GO:0005743">
    <property type="term" value="C:mitochondrial inner membrane"/>
    <property type="evidence" value="ECO:0007669"/>
    <property type="project" value="UniProtKB-SubCell"/>
</dbReference>
<gene>
    <name evidence="13" type="ORF">BQ2448_5108</name>
</gene>
<keyword evidence="5" id="KW-0809">Transit peptide</keyword>
<evidence type="ECO:0000256" key="5">
    <source>
        <dbReference type="ARBA" id="ARBA00022946"/>
    </source>
</evidence>
<dbReference type="SUPFAM" id="SSF63411">
    <property type="entry name" value="LuxS/MPP-like metallohydrolase"/>
    <property type="match status" value="2"/>
</dbReference>
<protein>
    <recommendedName>
        <fullName evidence="10">Cytochrome b-c1 complex subunit 2, mitochondrial</fullName>
    </recommendedName>
</protein>
<name>A0A238F372_9BASI</name>
<evidence type="ECO:0000256" key="3">
    <source>
        <dbReference type="ARBA" id="ARBA00022660"/>
    </source>
</evidence>
<keyword evidence="3" id="KW-0679">Respiratory chain</keyword>
<feature type="domain" description="Peptidase M16 C-terminal" evidence="12">
    <location>
        <begin position="242"/>
        <end position="413"/>
    </location>
</feature>
<dbReference type="OrthoDB" id="6369905at2759"/>
<dbReference type="PANTHER" id="PTHR11851">
    <property type="entry name" value="METALLOPROTEASE"/>
    <property type="match status" value="1"/>
</dbReference>
<evidence type="ECO:0000256" key="10">
    <source>
        <dbReference type="ARBA" id="ARBA00040751"/>
    </source>
</evidence>
<dbReference type="EMBL" id="FMSP01000002">
    <property type="protein sequence ID" value="SCV67497.1"/>
    <property type="molecule type" value="Genomic_DNA"/>
</dbReference>
<dbReference type="PANTHER" id="PTHR11851:SF209">
    <property type="entry name" value="CYTOCHROME B-C1 COMPLEX SUBUNIT 2, MITOCHONDRIAL"/>
    <property type="match status" value="1"/>
</dbReference>
<dbReference type="AlphaFoldDB" id="A0A238F372"/>
<dbReference type="Gene3D" id="3.30.830.10">
    <property type="entry name" value="Metalloenzyme, LuxS/M16 peptidase-like"/>
    <property type="match status" value="2"/>
</dbReference>
<evidence type="ECO:0000256" key="6">
    <source>
        <dbReference type="ARBA" id="ARBA00022982"/>
    </source>
</evidence>
<sequence>MSLALRTASRASVRPVILASGSSVRRSGYATTSSVQSSEAAGGIKIAASDAGAPTAAISVVVKAGSRYETAPGLAHVLRNSLFKRREREEETPHRWLLATSLPSIAGGAEYESIKVFATDSIQMHFHSHYKATNKRSAIRLVRETEMLGGVLSSSLSREHLVLTAEFIKGNEAYFAEVLGDAIGQAKLSPHEYNEEVLPQVASEYEQAIRDPTTYALDLAHGLAFRAGLGNSLFASPHTAVDYTSAVSYAKAAFAPSNVAVLGSGIDAGSLSKLVSQHFTSSASAAGSLSAPATKYFGGEVRVPLVGHGSALDTFLLAFEGGASSDLNFAVLQSLLGGEASVKWSKGLSPLAQLASGSSSAKAVNLAYSDAGLFGILIHGASDEVGSVAQKALAEVQKIAKGVDGEAVKQAIAKAKFNAAAALESRVGSLEVLGAQLSASGKVQPLEDLFAALDKVSAESVTKAAAKMLKSKPTTVAVGDSRKLPCESHVTGRVLKRGGPSCEGKDELTS</sequence>
<dbReference type="FunFam" id="3.30.830.10:FF:000039">
    <property type="entry name" value="Ubiquinol-cytochrome c reductase core subunit 2"/>
    <property type="match status" value="1"/>
</dbReference>
<reference evidence="14" key="1">
    <citation type="submission" date="2016-09" db="EMBL/GenBank/DDBJ databases">
        <authorList>
            <person name="Jeantristanb JTB J.-T."/>
            <person name="Ricardo R."/>
        </authorList>
    </citation>
    <scope>NUCLEOTIDE SEQUENCE [LARGE SCALE GENOMIC DNA]</scope>
</reference>
<evidence type="ECO:0000256" key="7">
    <source>
        <dbReference type="ARBA" id="ARBA00023128"/>
    </source>
</evidence>
<comment type="similarity">
    <text evidence="9">Belongs to the peptidase M16 family. UQCRC2/QCR2 subfamily.</text>
</comment>
<evidence type="ECO:0000256" key="1">
    <source>
        <dbReference type="ARBA" id="ARBA00004443"/>
    </source>
</evidence>
<keyword evidence="6" id="KW-0249">Electron transport</keyword>
<dbReference type="Pfam" id="PF05193">
    <property type="entry name" value="Peptidase_M16_C"/>
    <property type="match status" value="1"/>
</dbReference>
<dbReference type="Pfam" id="PF00675">
    <property type="entry name" value="Peptidase_M16"/>
    <property type="match status" value="1"/>
</dbReference>
<keyword evidence="8" id="KW-0472">Membrane</keyword>
<comment type="subcellular location">
    <subcellularLocation>
        <location evidence="1">Mitochondrion inner membrane</location>
        <topology evidence="1">Peripheral membrane protein</topology>
        <orientation evidence="1">Matrix side</orientation>
    </subcellularLocation>
</comment>
<evidence type="ECO:0000256" key="9">
    <source>
        <dbReference type="ARBA" id="ARBA00038146"/>
    </source>
</evidence>
<evidence type="ECO:0000256" key="4">
    <source>
        <dbReference type="ARBA" id="ARBA00022792"/>
    </source>
</evidence>
<evidence type="ECO:0000259" key="12">
    <source>
        <dbReference type="Pfam" id="PF05193"/>
    </source>
</evidence>
<proteinExistence type="inferred from homology"/>
<keyword evidence="2" id="KW-0813">Transport</keyword>
<dbReference type="InterPro" id="IPR011249">
    <property type="entry name" value="Metalloenz_LuxS/M16"/>
</dbReference>
<keyword evidence="14" id="KW-1185">Reference proteome</keyword>
<keyword evidence="7" id="KW-0496">Mitochondrion</keyword>
<dbReference type="GO" id="GO:0046872">
    <property type="term" value="F:metal ion binding"/>
    <property type="evidence" value="ECO:0007669"/>
    <property type="project" value="InterPro"/>
</dbReference>
<dbReference type="InterPro" id="IPR011765">
    <property type="entry name" value="Pept_M16_N"/>
</dbReference>
<evidence type="ECO:0000256" key="2">
    <source>
        <dbReference type="ARBA" id="ARBA00022448"/>
    </source>
</evidence>
<accession>A0A238F372</accession>
<dbReference type="Proteomes" id="UP000198372">
    <property type="component" value="Unassembled WGS sequence"/>
</dbReference>
<evidence type="ECO:0000313" key="14">
    <source>
        <dbReference type="Proteomes" id="UP000198372"/>
    </source>
</evidence>